<accession>A0AA48HR99</accession>
<proteinExistence type="predicted"/>
<organism evidence="2 3">
    <name type="scientific">Planctobacterium marinum</name>
    <dbReference type="NCBI Taxonomy" id="1631968"/>
    <lineage>
        <taxon>Bacteria</taxon>
        <taxon>Pseudomonadati</taxon>
        <taxon>Pseudomonadota</taxon>
        <taxon>Gammaproteobacteria</taxon>
        <taxon>Alteromonadales</taxon>
        <taxon>Alteromonadaceae</taxon>
        <taxon>Planctobacterium</taxon>
    </lineage>
</organism>
<dbReference type="InterPro" id="IPR012807">
    <property type="entry name" value="Anti-sigma_ChrR"/>
</dbReference>
<evidence type="ECO:0000313" key="2">
    <source>
        <dbReference type="EMBL" id="BDX07257.1"/>
    </source>
</evidence>
<dbReference type="Gene3D" id="2.60.120.10">
    <property type="entry name" value="Jelly Rolls"/>
    <property type="match status" value="1"/>
</dbReference>
<dbReference type="EMBL" id="AP027272">
    <property type="protein sequence ID" value="BDX07257.1"/>
    <property type="molecule type" value="Genomic_DNA"/>
</dbReference>
<dbReference type="SUPFAM" id="SSF51182">
    <property type="entry name" value="RmlC-like cupins"/>
    <property type="match status" value="1"/>
</dbReference>
<evidence type="ECO:0000259" key="1">
    <source>
        <dbReference type="Pfam" id="PF12973"/>
    </source>
</evidence>
<dbReference type="InterPro" id="IPR025979">
    <property type="entry name" value="ChrR-like_cupin_dom"/>
</dbReference>
<dbReference type="RefSeq" id="WP_338293239.1">
    <property type="nucleotide sequence ID" value="NZ_AP027272.1"/>
</dbReference>
<dbReference type="NCBIfam" id="TIGR02451">
    <property type="entry name" value="anti_sig_ChrR"/>
    <property type="match status" value="1"/>
</dbReference>
<dbReference type="KEGG" id="pmaw:MACH26_27780"/>
<protein>
    <submittedName>
        <fullName evidence="2">Transcriptional regulator</fullName>
    </submittedName>
</protein>
<dbReference type="InterPro" id="IPR041916">
    <property type="entry name" value="Anti_sigma_zinc_sf"/>
</dbReference>
<name>A0AA48HR99_9ALTE</name>
<dbReference type="Pfam" id="PF12973">
    <property type="entry name" value="Cupin_7"/>
    <property type="match status" value="1"/>
</dbReference>
<dbReference type="InterPro" id="IPR011051">
    <property type="entry name" value="RmlC_Cupin_sf"/>
</dbReference>
<dbReference type="CDD" id="cd20301">
    <property type="entry name" value="cupin_ChrR"/>
    <property type="match status" value="1"/>
</dbReference>
<dbReference type="Proteomes" id="UP001333710">
    <property type="component" value="Chromosome"/>
</dbReference>
<dbReference type="Gene3D" id="1.10.10.1320">
    <property type="entry name" value="Anti-sigma factor, zinc-finger domain"/>
    <property type="match status" value="1"/>
</dbReference>
<keyword evidence="3" id="KW-1185">Reference proteome</keyword>
<sequence length="222" mass="25188">MIKYHPEHEQLVKFVSGEADPAWSLVMSAHVDMCPFCQKEVEAISEELSHEHLSNDAHVTMDSSLNLMMNDIMDLSTASEEKEQSQTSYLELEGRRFELPRALRRFASKTDSWSRLVGKLWQAPVDLGEMGKGHFIFMEPGGSVPEHTHRGNELTLVINGEFQDGQRCYDTGDFILMDSSNTHTPVATHEDGCLVFSYVDEPLYFTSGLARLLNPFSHLFFK</sequence>
<dbReference type="AlphaFoldDB" id="A0AA48HR99"/>
<gene>
    <name evidence="2" type="ORF">MACH26_27780</name>
</gene>
<dbReference type="InterPro" id="IPR014710">
    <property type="entry name" value="RmlC-like_jellyroll"/>
</dbReference>
<feature type="domain" description="ChrR-like cupin" evidence="1">
    <location>
        <begin position="135"/>
        <end position="197"/>
    </location>
</feature>
<evidence type="ECO:0000313" key="3">
    <source>
        <dbReference type="Proteomes" id="UP001333710"/>
    </source>
</evidence>
<reference evidence="2" key="1">
    <citation type="submission" date="2023-01" db="EMBL/GenBank/DDBJ databases">
        <title>Complete genome sequence of Planctobacterium marinum strain Dej080120_11.</title>
        <authorList>
            <person name="Ueki S."/>
            <person name="Maruyama F."/>
        </authorList>
    </citation>
    <scope>NUCLEOTIDE SEQUENCE</scope>
    <source>
        <strain evidence="2">Dej080120_11</strain>
    </source>
</reference>